<protein>
    <submittedName>
        <fullName evidence="1">Uncharacterized protein</fullName>
    </submittedName>
</protein>
<reference evidence="1" key="1">
    <citation type="submission" date="2023-04" db="EMBL/GenBank/DDBJ databases">
        <title>A chromosome-level genome assembly of the parasitoid wasp Eretmocerus hayati.</title>
        <authorList>
            <person name="Zhong Y."/>
            <person name="Liu S."/>
            <person name="Liu Y."/>
        </authorList>
    </citation>
    <scope>NUCLEOTIDE SEQUENCE</scope>
    <source>
        <strain evidence="1">ZJU_SS_LIU_2023</strain>
    </source>
</reference>
<dbReference type="Proteomes" id="UP001239111">
    <property type="component" value="Chromosome 1"/>
</dbReference>
<accession>A0ACC2PT86</accession>
<comment type="caution">
    <text evidence="1">The sequence shown here is derived from an EMBL/GenBank/DDBJ whole genome shotgun (WGS) entry which is preliminary data.</text>
</comment>
<proteinExistence type="predicted"/>
<organism evidence="1 2">
    <name type="scientific">Eretmocerus hayati</name>
    <dbReference type="NCBI Taxonomy" id="131215"/>
    <lineage>
        <taxon>Eukaryota</taxon>
        <taxon>Metazoa</taxon>
        <taxon>Ecdysozoa</taxon>
        <taxon>Arthropoda</taxon>
        <taxon>Hexapoda</taxon>
        <taxon>Insecta</taxon>
        <taxon>Pterygota</taxon>
        <taxon>Neoptera</taxon>
        <taxon>Endopterygota</taxon>
        <taxon>Hymenoptera</taxon>
        <taxon>Apocrita</taxon>
        <taxon>Proctotrupomorpha</taxon>
        <taxon>Chalcidoidea</taxon>
        <taxon>Aphelinidae</taxon>
        <taxon>Aphelininae</taxon>
        <taxon>Eretmocerus</taxon>
    </lineage>
</organism>
<evidence type="ECO:0000313" key="2">
    <source>
        <dbReference type="Proteomes" id="UP001239111"/>
    </source>
</evidence>
<keyword evidence="2" id="KW-1185">Reference proteome</keyword>
<evidence type="ECO:0000313" key="1">
    <source>
        <dbReference type="EMBL" id="KAJ8685005.1"/>
    </source>
</evidence>
<sequence length="150" mass="17757">MEQLEGILPEGINTGPARAQLQLAQGNTEWNELKRGLEEDEIRATRNNLIIIGKNMEQFRLRERVEQWIEMELQVSCKIIRAWKIRNTKEEMIGLECENSGKWREIMTNKSKLKGTEIYIEKDLTWQERETRRKLIGFAKEQAGKGKKRW</sequence>
<gene>
    <name evidence="1" type="ORF">QAD02_020798</name>
</gene>
<dbReference type="EMBL" id="CM056741">
    <property type="protein sequence ID" value="KAJ8685005.1"/>
    <property type="molecule type" value="Genomic_DNA"/>
</dbReference>
<name>A0ACC2PT86_9HYME</name>